<feature type="domain" description="Thiamine pyrophosphate enzyme N-terminal TPP-binding" evidence="5">
    <location>
        <begin position="15"/>
        <end position="114"/>
    </location>
</feature>
<dbReference type="SUPFAM" id="SSF52518">
    <property type="entry name" value="Thiamin diphosphate-binding fold (THDP-binding)"/>
    <property type="match status" value="2"/>
</dbReference>
<dbReference type="RefSeq" id="WP_420244030.1">
    <property type="nucleotide sequence ID" value="NZ_BOPV01000001.1"/>
</dbReference>
<dbReference type="Pfam" id="PF02776">
    <property type="entry name" value="TPP_enzyme_N"/>
    <property type="match status" value="1"/>
</dbReference>
<dbReference type="Gene3D" id="3.40.50.970">
    <property type="match status" value="2"/>
</dbReference>
<dbReference type="EMBL" id="BOPV01000001">
    <property type="protein sequence ID" value="GIL40815.1"/>
    <property type="molecule type" value="Genomic_DNA"/>
</dbReference>
<sequence>MITADEFLTPAIARGWSSWTGVPCSFLTPLINGVASDRRLSYVPATSEGEAIAIAAGAWFAGRRAVAMMQNSGLGNAVNPLTSLCAPFRIPLLTLVTWRGQPGLKDEPQHELMGRITQQLLDTMEVAHAPFPTDAARIDAALDEAEASMHALSLPFCFVMEKDSVADAALNEPARSARPAGQGHDFTTRGTRPTRVALLERTLAVLPNDAAVIATTGKSGRELFTLADREQHLYCVGSMGGASAIGLGVALHADRPVVVIDGDGAALMKLGNLATIGAAAPARYVHVLLDNGVHDSTGGQATVSSGVDFAAVALACGYRAAFTTDDEDGFERALRQALTITGPVLLHARMAPGSMAKLGRPTVPPDAVARRFRAFVAPQAVAA</sequence>
<proteinExistence type="predicted"/>
<name>A0A8S8XHY0_9PROT</name>
<evidence type="ECO:0000256" key="2">
    <source>
        <dbReference type="ARBA" id="ARBA00023052"/>
    </source>
</evidence>
<reference evidence="6" key="1">
    <citation type="submission" date="2021-02" db="EMBL/GenBank/DDBJ databases">
        <title>Genome sequence of Rhodospirillales sp. strain TMPK1 isolated from soil.</title>
        <authorList>
            <person name="Nakai R."/>
            <person name="Kusada H."/>
            <person name="Tamaki H."/>
        </authorList>
    </citation>
    <scope>NUCLEOTIDE SEQUENCE</scope>
    <source>
        <strain evidence="6">TMPK1</strain>
    </source>
</reference>
<dbReference type="Proteomes" id="UP000681075">
    <property type="component" value="Unassembled WGS sequence"/>
</dbReference>
<dbReference type="GO" id="GO:0033980">
    <property type="term" value="F:phosphonopyruvate decarboxylase activity"/>
    <property type="evidence" value="ECO:0007669"/>
    <property type="project" value="InterPro"/>
</dbReference>
<keyword evidence="2" id="KW-0786">Thiamine pyrophosphate</keyword>
<evidence type="ECO:0000313" key="6">
    <source>
        <dbReference type="EMBL" id="GIL40815.1"/>
    </source>
</evidence>
<dbReference type="InterPro" id="IPR017684">
    <property type="entry name" value="Phosphono-pyrv_decarboxylase"/>
</dbReference>
<keyword evidence="3" id="KW-0456">Lyase</keyword>
<dbReference type="InterPro" id="IPR051818">
    <property type="entry name" value="TPP_dependent_decarboxylase"/>
</dbReference>
<dbReference type="GO" id="GO:0032923">
    <property type="term" value="P:organic phosphonate biosynthetic process"/>
    <property type="evidence" value="ECO:0007669"/>
    <property type="project" value="InterPro"/>
</dbReference>
<dbReference type="InterPro" id="IPR011766">
    <property type="entry name" value="TPP_enzyme_TPP-bd"/>
</dbReference>
<evidence type="ECO:0000259" key="5">
    <source>
        <dbReference type="Pfam" id="PF02776"/>
    </source>
</evidence>
<dbReference type="NCBIfam" id="TIGR03297">
    <property type="entry name" value="Ppyr-DeCO2ase"/>
    <property type="match status" value="1"/>
</dbReference>
<evidence type="ECO:0000259" key="4">
    <source>
        <dbReference type="Pfam" id="PF02775"/>
    </source>
</evidence>
<gene>
    <name evidence="6" type="ORF">TMPK1_30520</name>
</gene>
<organism evidence="6 7">
    <name type="scientific">Roseiterribacter gracilis</name>
    <dbReference type="NCBI Taxonomy" id="2812848"/>
    <lineage>
        <taxon>Bacteria</taxon>
        <taxon>Pseudomonadati</taxon>
        <taxon>Pseudomonadota</taxon>
        <taxon>Alphaproteobacteria</taxon>
        <taxon>Rhodospirillales</taxon>
        <taxon>Roseiterribacteraceae</taxon>
        <taxon>Roseiterribacter</taxon>
    </lineage>
</organism>
<evidence type="ECO:0000256" key="3">
    <source>
        <dbReference type="ARBA" id="ARBA00023239"/>
    </source>
</evidence>
<feature type="domain" description="Thiamine pyrophosphate enzyme TPP-binding" evidence="4">
    <location>
        <begin position="235"/>
        <end position="347"/>
    </location>
</feature>
<evidence type="ECO:0000313" key="7">
    <source>
        <dbReference type="Proteomes" id="UP000681075"/>
    </source>
</evidence>
<keyword evidence="1" id="KW-0210">Decarboxylase</keyword>
<accession>A0A8S8XHY0</accession>
<dbReference type="PANTHER" id="PTHR42818:SF1">
    <property type="entry name" value="SULFOPYRUVATE DECARBOXYLASE"/>
    <property type="match status" value="1"/>
</dbReference>
<dbReference type="PANTHER" id="PTHR42818">
    <property type="entry name" value="SULFOPYRUVATE DECARBOXYLASE SUBUNIT ALPHA"/>
    <property type="match status" value="1"/>
</dbReference>
<keyword evidence="7" id="KW-1185">Reference proteome</keyword>
<dbReference type="InterPro" id="IPR029061">
    <property type="entry name" value="THDP-binding"/>
</dbReference>
<evidence type="ECO:0000256" key="1">
    <source>
        <dbReference type="ARBA" id="ARBA00022793"/>
    </source>
</evidence>
<dbReference type="Pfam" id="PF02775">
    <property type="entry name" value="TPP_enzyme_C"/>
    <property type="match status" value="1"/>
</dbReference>
<dbReference type="CDD" id="cd07035">
    <property type="entry name" value="TPP_PYR_POX_like"/>
    <property type="match status" value="1"/>
</dbReference>
<dbReference type="InterPro" id="IPR012001">
    <property type="entry name" value="Thiamin_PyroP_enz_TPP-bd_dom"/>
</dbReference>
<protein>
    <submittedName>
        <fullName evidence="6">Thiamine pyrophosphate enzyme</fullName>
    </submittedName>
</protein>
<dbReference type="AlphaFoldDB" id="A0A8S8XHY0"/>
<comment type="caution">
    <text evidence="6">The sequence shown here is derived from an EMBL/GenBank/DDBJ whole genome shotgun (WGS) entry which is preliminary data.</text>
</comment>
<dbReference type="GO" id="GO:0030976">
    <property type="term" value="F:thiamine pyrophosphate binding"/>
    <property type="evidence" value="ECO:0007669"/>
    <property type="project" value="InterPro"/>
</dbReference>